<dbReference type="InterPro" id="IPR016162">
    <property type="entry name" value="Ald_DH_N"/>
</dbReference>
<evidence type="ECO:0000256" key="4">
    <source>
        <dbReference type="RuleBase" id="RU003345"/>
    </source>
</evidence>
<gene>
    <name evidence="6" type="primary">gabD_1</name>
    <name evidence="6" type="ORF">LMG31506_01858</name>
</gene>
<dbReference type="InterPro" id="IPR010102">
    <property type="entry name" value="Succ_semiAld_DH"/>
</dbReference>
<dbReference type="AlphaFoldDB" id="A0A916MX57"/>
<organism evidence="6 7">
    <name type="scientific">Cupriavidus yeoncheonensis</name>
    <dbReference type="NCBI Taxonomy" id="1462994"/>
    <lineage>
        <taxon>Bacteria</taxon>
        <taxon>Pseudomonadati</taxon>
        <taxon>Pseudomonadota</taxon>
        <taxon>Betaproteobacteria</taxon>
        <taxon>Burkholderiales</taxon>
        <taxon>Burkholderiaceae</taxon>
        <taxon>Cupriavidus</taxon>
    </lineage>
</organism>
<comment type="caution">
    <text evidence="6">The sequence shown here is derived from an EMBL/GenBank/DDBJ whole genome shotgun (WGS) entry which is preliminary data.</text>
</comment>
<dbReference type="FunFam" id="3.40.605.10:FF:000005">
    <property type="entry name" value="Succinate-semialdehyde dehydrogenase I"/>
    <property type="match status" value="1"/>
</dbReference>
<dbReference type="Gene3D" id="3.40.605.10">
    <property type="entry name" value="Aldehyde Dehydrogenase, Chain A, domain 1"/>
    <property type="match status" value="1"/>
</dbReference>
<dbReference type="EMBL" id="CAJPUY010000005">
    <property type="protein sequence ID" value="CAG2137550.1"/>
    <property type="molecule type" value="Genomic_DNA"/>
</dbReference>
<dbReference type="PANTHER" id="PTHR43353:SF5">
    <property type="entry name" value="SUCCINATE-SEMIALDEHYDE DEHYDROGENASE, MITOCHONDRIAL"/>
    <property type="match status" value="1"/>
</dbReference>
<evidence type="ECO:0000256" key="1">
    <source>
        <dbReference type="ARBA" id="ARBA00009986"/>
    </source>
</evidence>
<feature type="active site" evidence="3">
    <location>
        <position position="256"/>
    </location>
</feature>
<dbReference type="InterPro" id="IPR015590">
    <property type="entry name" value="Aldehyde_DH_dom"/>
</dbReference>
<keyword evidence="2 4" id="KW-0560">Oxidoreductase</keyword>
<dbReference type="PANTHER" id="PTHR43353">
    <property type="entry name" value="SUCCINATE-SEMIALDEHYDE DEHYDROGENASE, MITOCHONDRIAL"/>
    <property type="match status" value="1"/>
</dbReference>
<dbReference type="InterPro" id="IPR029510">
    <property type="entry name" value="Ald_DH_CS_GLU"/>
</dbReference>
<dbReference type="SUPFAM" id="SSF53720">
    <property type="entry name" value="ALDH-like"/>
    <property type="match status" value="1"/>
</dbReference>
<dbReference type="PROSITE" id="PS00687">
    <property type="entry name" value="ALDEHYDE_DEHYDR_GLU"/>
    <property type="match status" value="1"/>
</dbReference>
<protein>
    <submittedName>
        <fullName evidence="6">Succinate-semialdehyde dehydrogenase [NADP(+)] GabD</fullName>
        <ecNumber evidence="6">1.2.1.79</ecNumber>
    </submittedName>
</protein>
<sequence>MFSLKDPGLLRQQAYVDGRWRAAESGKTLDVINPANSEPLGTIPACDAADTRAAIEAANRALPAWSALTTHQRAAVLRKWRELMVAHADDLALIMTLEQGKPLAEARGEILYGASFVEWFAEEGIRAYGETIPATQASRRIITRKVPVGVCAAITPWNFPNAMITRKLAPALAAGCTVVVKPSELTPYSALALAELGERAGIPAGVLNIVTGMPQGIGGELTGNPIVRKLTFTGSTQVGKLLLRQCADTVKRVSMELGGNAPVIVFDDADLDQAVAGVMASKFRNSGQTCVCANRIYVQAGIYDRFSARLSEEVRKLKVGAGTEDGVSIGPLINEAALKKVVCHVEDAVAQGAKVIVGGASLSRGQQYFEPTVVAGATDSMLIASEETFGPVAALFPFESEAEVIRRANDTPYGLAAYLFSRDVNRVFRVSEALEYGMVGANTGVISSAVAPFGGVKESGLGREGSHHGIDEFLEVQTLHLEIV</sequence>
<dbReference type="InterPro" id="IPR016160">
    <property type="entry name" value="Ald_DH_CS_CYS"/>
</dbReference>
<dbReference type="InterPro" id="IPR016161">
    <property type="entry name" value="Ald_DH/histidinol_DH"/>
</dbReference>
<dbReference type="CDD" id="cd07103">
    <property type="entry name" value="ALDH_F5_SSADH_GabD"/>
    <property type="match status" value="1"/>
</dbReference>
<dbReference type="GO" id="GO:0036243">
    <property type="term" value="F:succinate-semialdehyde dehydrogenase (NADP+) activity"/>
    <property type="evidence" value="ECO:0007669"/>
    <property type="project" value="UniProtKB-EC"/>
</dbReference>
<dbReference type="RefSeq" id="WP_211946824.1">
    <property type="nucleotide sequence ID" value="NZ_CAJPUY010000005.1"/>
</dbReference>
<dbReference type="GO" id="GO:0009450">
    <property type="term" value="P:gamma-aminobutyric acid catabolic process"/>
    <property type="evidence" value="ECO:0007669"/>
    <property type="project" value="InterPro"/>
</dbReference>
<evidence type="ECO:0000313" key="6">
    <source>
        <dbReference type="EMBL" id="CAG2137550.1"/>
    </source>
</evidence>
<dbReference type="Gene3D" id="3.40.309.10">
    <property type="entry name" value="Aldehyde Dehydrogenase, Chain A, domain 2"/>
    <property type="match status" value="1"/>
</dbReference>
<accession>A0A916MX57</accession>
<proteinExistence type="inferred from homology"/>
<dbReference type="Pfam" id="PF00171">
    <property type="entry name" value="Aldedh"/>
    <property type="match status" value="1"/>
</dbReference>
<dbReference type="FunFam" id="3.40.309.10:FF:000004">
    <property type="entry name" value="Succinate-semialdehyde dehydrogenase I"/>
    <property type="match status" value="1"/>
</dbReference>
<dbReference type="InterPro" id="IPR050740">
    <property type="entry name" value="Aldehyde_DH_Superfamily"/>
</dbReference>
<evidence type="ECO:0000256" key="2">
    <source>
        <dbReference type="ARBA" id="ARBA00023002"/>
    </source>
</evidence>
<dbReference type="EC" id="1.2.1.79" evidence="6"/>
<evidence type="ECO:0000256" key="3">
    <source>
        <dbReference type="PROSITE-ProRule" id="PRU10007"/>
    </source>
</evidence>
<reference evidence="6" key="1">
    <citation type="submission" date="2021-03" db="EMBL/GenBank/DDBJ databases">
        <authorList>
            <person name="Peeters C."/>
        </authorList>
    </citation>
    <scope>NUCLEOTIDE SEQUENCE</scope>
    <source>
        <strain evidence="6">LMG 31506</strain>
    </source>
</reference>
<dbReference type="InterPro" id="IPR016163">
    <property type="entry name" value="Ald_DH_C"/>
</dbReference>
<dbReference type="GO" id="GO:0004777">
    <property type="term" value="F:succinate-semialdehyde dehydrogenase (NAD+) activity"/>
    <property type="evidence" value="ECO:0007669"/>
    <property type="project" value="TreeGrafter"/>
</dbReference>
<name>A0A916MX57_9BURK</name>
<feature type="domain" description="Aldehyde dehydrogenase" evidence="5">
    <location>
        <begin position="20"/>
        <end position="478"/>
    </location>
</feature>
<evidence type="ECO:0000313" key="7">
    <source>
        <dbReference type="Proteomes" id="UP000672934"/>
    </source>
</evidence>
<evidence type="ECO:0000259" key="5">
    <source>
        <dbReference type="Pfam" id="PF00171"/>
    </source>
</evidence>
<keyword evidence="7" id="KW-1185">Reference proteome</keyword>
<dbReference type="NCBIfam" id="TIGR01780">
    <property type="entry name" value="SSADH"/>
    <property type="match status" value="1"/>
</dbReference>
<comment type="similarity">
    <text evidence="1 4">Belongs to the aldehyde dehydrogenase family.</text>
</comment>
<dbReference type="PROSITE" id="PS00070">
    <property type="entry name" value="ALDEHYDE_DEHYDR_CYS"/>
    <property type="match status" value="1"/>
</dbReference>
<dbReference type="Proteomes" id="UP000672934">
    <property type="component" value="Unassembled WGS sequence"/>
</dbReference>